<gene>
    <name evidence="7" type="ORF">BY453_10917</name>
    <name evidence="8" type="ORF">C7954_10868</name>
    <name evidence="2" type="ORF">C8C78_11219</name>
    <name evidence="3" type="ORF">SAMN04488597_101213</name>
    <name evidence="4" type="ORF">SAMN04488598_10183</name>
    <name evidence="6" type="ORF">SAMN04515652_101208</name>
    <name evidence="5" type="ORF">SAMN04515654_10165</name>
</gene>
<sequence length="136" mass="15662">MKNNEGFSLLEVIITISLAGVVLAVMSRTIKTGLEVQGFLADKNAAVNWTESVLEAYKNRDHIQEGIEDSSNSFIRNLEILESESLPKNYEMTRVEIIPYLEDGIRYEGLYKLKIEVKFNCQNEEHQNELFSLLYR</sequence>
<feature type="transmembrane region" description="Helical" evidence="1">
    <location>
        <begin position="6"/>
        <end position="26"/>
    </location>
</feature>
<keyword evidence="1" id="KW-0472">Membrane</keyword>
<dbReference type="NCBIfam" id="TIGR02532">
    <property type="entry name" value="IV_pilin_GFxxxE"/>
    <property type="match status" value="1"/>
</dbReference>
<keyword evidence="11" id="KW-1185">Reference proteome</keyword>
<dbReference type="Proteomes" id="UP000324896">
    <property type="component" value="Unassembled WGS sequence"/>
</dbReference>
<reference evidence="7 14" key="4">
    <citation type="submission" date="2019-03" db="EMBL/GenBank/DDBJ databases">
        <title>Deep subsurface shale carbon reservoir microbial communities from Ohio and West Virginia, USA.</title>
        <authorList>
            <person name="Wrighton K."/>
        </authorList>
    </citation>
    <scope>NUCLEOTIDE SEQUENCE [LARGE SCALE GENOMIC DNA]</scope>
    <source>
        <strain evidence="7 14">UTICA-S4D12</strain>
    </source>
</reference>
<evidence type="ECO:0000313" key="15">
    <source>
        <dbReference type="Proteomes" id="UP000324896"/>
    </source>
</evidence>
<reference evidence="9 11" key="2">
    <citation type="submission" date="2016-10" db="EMBL/GenBank/DDBJ databases">
        <authorList>
            <person name="Varghese N."/>
            <person name="Submissions S."/>
        </authorList>
    </citation>
    <scope>NUCLEOTIDE SEQUENCE [LARGE SCALE GENOMIC DNA]</scope>
    <source>
        <strain evidence="3 15">WG10</strain>
        <strain evidence="4 11">WG2</strain>
        <strain evidence="6 9">WG5</strain>
    </source>
</reference>
<dbReference type="Proteomes" id="UP000247389">
    <property type="component" value="Unassembled WGS sequence"/>
</dbReference>
<dbReference type="InterPro" id="IPR012902">
    <property type="entry name" value="N_methyl_site"/>
</dbReference>
<evidence type="ECO:0000313" key="3">
    <source>
        <dbReference type="EMBL" id="SDB99561.1"/>
    </source>
</evidence>
<dbReference type="PROSITE" id="PS00409">
    <property type="entry name" value="PROKAR_NTER_METHYL"/>
    <property type="match status" value="1"/>
</dbReference>
<dbReference type="Pfam" id="PF07963">
    <property type="entry name" value="N_methyl"/>
    <property type="match status" value="1"/>
</dbReference>
<dbReference type="EMBL" id="SOEF01000008">
    <property type="protein sequence ID" value="TDX45375.1"/>
    <property type="molecule type" value="Genomic_DNA"/>
</dbReference>
<dbReference type="OrthoDB" id="2111571at2"/>
<dbReference type="EMBL" id="SOAA01000009">
    <property type="protein sequence ID" value="TDS31712.1"/>
    <property type="molecule type" value="Genomic_DNA"/>
</dbReference>
<evidence type="ECO:0000313" key="6">
    <source>
        <dbReference type="EMBL" id="SES62076.1"/>
    </source>
</evidence>
<evidence type="ECO:0000313" key="5">
    <source>
        <dbReference type="EMBL" id="SDI04377.1"/>
    </source>
</evidence>
<dbReference type="RefSeq" id="WP_073155808.1">
    <property type="nucleotide sequence ID" value="NZ_FMYT01000001.1"/>
</dbReference>
<evidence type="ECO:0000313" key="11">
    <source>
        <dbReference type="Proteomes" id="UP000199519"/>
    </source>
</evidence>
<dbReference type="Proteomes" id="UP000199519">
    <property type="component" value="Unassembled WGS sequence"/>
</dbReference>
<evidence type="ECO:0000313" key="8">
    <source>
        <dbReference type="EMBL" id="TDX45375.1"/>
    </source>
</evidence>
<evidence type="ECO:0000313" key="2">
    <source>
        <dbReference type="EMBL" id="PXV65969.1"/>
    </source>
</evidence>
<evidence type="ECO:0000313" key="10">
    <source>
        <dbReference type="Proteomes" id="UP000198945"/>
    </source>
</evidence>
<dbReference type="Proteomes" id="UP000295758">
    <property type="component" value="Unassembled WGS sequence"/>
</dbReference>
<dbReference type="Proteomes" id="UP000295472">
    <property type="component" value="Unassembled WGS sequence"/>
</dbReference>
<protein>
    <submittedName>
        <fullName evidence="3">Prepilin-type N-terminal cleavage/methylation domain-containing protein</fullName>
    </submittedName>
</protein>
<dbReference type="GeneID" id="57012300"/>
<evidence type="ECO:0000313" key="9">
    <source>
        <dbReference type="Proteomes" id="UP000198612"/>
    </source>
</evidence>
<dbReference type="STRING" id="54121.SAMN04515653_10775"/>
<accession>A0A1G6HZB6</accession>
<evidence type="ECO:0000256" key="1">
    <source>
        <dbReference type="SAM" id="Phobius"/>
    </source>
</evidence>
<organism evidence="3 15">
    <name type="scientific">Halanaerobium congolense</name>
    <dbReference type="NCBI Taxonomy" id="54121"/>
    <lineage>
        <taxon>Bacteria</taxon>
        <taxon>Bacillati</taxon>
        <taxon>Bacillota</taxon>
        <taxon>Clostridia</taxon>
        <taxon>Halanaerobiales</taxon>
        <taxon>Halanaerobiaceae</taxon>
        <taxon>Halanaerobium</taxon>
    </lineage>
</organism>
<evidence type="ECO:0000313" key="4">
    <source>
        <dbReference type="EMBL" id="SDE67818.1"/>
    </source>
</evidence>
<dbReference type="EMBL" id="QICM01000012">
    <property type="protein sequence ID" value="PXV65969.1"/>
    <property type="molecule type" value="Genomic_DNA"/>
</dbReference>
<proteinExistence type="predicted"/>
<evidence type="ECO:0000313" key="7">
    <source>
        <dbReference type="EMBL" id="TDS31712.1"/>
    </source>
</evidence>
<keyword evidence="1" id="KW-0812">Transmembrane</keyword>
<name>A0A1G6HZB6_9FIRM</name>
<dbReference type="Proteomes" id="UP000198612">
    <property type="component" value="Unassembled WGS sequence"/>
</dbReference>
<evidence type="ECO:0000313" key="14">
    <source>
        <dbReference type="Proteomes" id="UP000295758"/>
    </source>
</evidence>
<dbReference type="Proteomes" id="UP000198945">
    <property type="component" value="Unassembled WGS sequence"/>
</dbReference>
<reference evidence="5 10" key="1">
    <citation type="submission" date="2016-10" db="EMBL/GenBank/DDBJ databases">
        <authorList>
            <person name="de Groot N.N."/>
        </authorList>
    </citation>
    <scope>NUCLEOTIDE SEQUENCE [LARGE SCALE GENOMIC DNA]</scope>
    <source>
        <strain evidence="5 10">WG7</strain>
    </source>
</reference>
<dbReference type="EMBL" id="FMYT01000001">
    <property type="protein sequence ID" value="SDB99561.1"/>
    <property type="molecule type" value="Genomic_DNA"/>
</dbReference>
<keyword evidence="1" id="KW-1133">Transmembrane helix</keyword>
<dbReference type="AlphaFoldDB" id="A0A1G6HZB6"/>
<dbReference type="EMBL" id="FOHG01000001">
    <property type="protein sequence ID" value="SES62076.1"/>
    <property type="molecule type" value="Genomic_DNA"/>
</dbReference>
<evidence type="ECO:0000313" key="12">
    <source>
        <dbReference type="Proteomes" id="UP000247389"/>
    </source>
</evidence>
<evidence type="ECO:0000313" key="13">
    <source>
        <dbReference type="Proteomes" id="UP000295472"/>
    </source>
</evidence>
<reference evidence="2 12" key="3">
    <citation type="submission" date="2018-04" db="EMBL/GenBank/DDBJ databases">
        <title>Subsurface microbial communities from deep shales in Ohio and West Virginia, USA.</title>
        <authorList>
            <person name="Wrighton K."/>
        </authorList>
    </citation>
    <scope>NUCLEOTIDE SEQUENCE [LARGE SCALE GENOMIC DNA]</scope>
    <source>
        <strain evidence="8 13">DSMZ 11287</strain>
        <strain evidence="2 12">MSL28</strain>
    </source>
</reference>
<dbReference type="EMBL" id="FNEH01000001">
    <property type="protein sequence ID" value="SDI04377.1"/>
    <property type="molecule type" value="Genomic_DNA"/>
</dbReference>
<dbReference type="EMBL" id="FNBJ01000001">
    <property type="protein sequence ID" value="SDE67818.1"/>
    <property type="molecule type" value="Genomic_DNA"/>
</dbReference>